<dbReference type="InterPro" id="IPR011990">
    <property type="entry name" value="TPR-like_helical_dom_sf"/>
</dbReference>
<evidence type="ECO:0000256" key="1">
    <source>
        <dbReference type="PROSITE-ProRule" id="PRU00339"/>
    </source>
</evidence>
<dbReference type="InterPro" id="IPR036388">
    <property type="entry name" value="WH-like_DNA-bd_sf"/>
</dbReference>
<dbReference type="Gene3D" id="1.10.10.10">
    <property type="entry name" value="Winged helix-like DNA-binding domain superfamily/Winged helix DNA-binding domain"/>
    <property type="match status" value="1"/>
</dbReference>
<dbReference type="PANTHER" id="PTHR47691:SF3">
    <property type="entry name" value="HTH-TYPE TRANSCRIPTIONAL REGULATOR RV0890C-RELATED"/>
    <property type="match status" value="1"/>
</dbReference>
<proteinExistence type="predicted"/>
<protein>
    <submittedName>
        <fullName evidence="3">LuxR family transcriptional regulator</fullName>
    </submittedName>
</protein>
<dbReference type="Gene3D" id="3.40.50.300">
    <property type="entry name" value="P-loop containing nucleotide triphosphate hydrolases"/>
    <property type="match status" value="1"/>
</dbReference>
<organism evidence="3 4">
    <name type="scientific">Prauserella shujinwangii</name>
    <dbReference type="NCBI Taxonomy" id="1453103"/>
    <lineage>
        <taxon>Bacteria</taxon>
        <taxon>Bacillati</taxon>
        <taxon>Actinomycetota</taxon>
        <taxon>Actinomycetes</taxon>
        <taxon>Pseudonocardiales</taxon>
        <taxon>Pseudonocardiaceae</taxon>
        <taxon>Prauserella</taxon>
    </lineage>
</organism>
<comment type="caution">
    <text evidence="3">The sequence shown here is derived from an EMBL/GenBank/DDBJ whole genome shotgun (WGS) entry which is preliminary data.</text>
</comment>
<dbReference type="PROSITE" id="PS50043">
    <property type="entry name" value="HTH_LUXR_2"/>
    <property type="match status" value="1"/>
</dbReference>
<dbReference type="PRINTS" id="PR00364">
    <property type="entry name" value="DISEASERSIST"/>
</dbReference>
<gene>
    <name evidence="3" type="ORF">B0I33_10691</name>
</gene>
<dbReference type="GO" id="GO:0003677">
    <property type="term" value="F:DNA binding"/>
    <property type="evidence" value="ECO:0007669"/>
    <property type="project" value="InterPro"/>
</dbReference>
<dbReference type="PANTHER" id="PTHR47691">
    <property type="entry name" value="REGULATOR-RELATED"/>
    <property type="match status" value="1"/>
</dbReference>
<dbReference type="InterPro" id="IPR019734">
    <property type="entry name" value="TPR_rpt"/>
</dbReference>
<dbReference type="RefSeq" id="WP_146147506.1">
    <property type="nucleotide sequence ID" value="NZ_PVNH01000006.1"/>
</dbReference>
<evidence type="ECO:0000313" key="4">
    <source>
        <dbReference type="Proteomes" id="UP000238362"/>
    </source>
</evidence>
<dbReference type="InterPro" id="IPR058852">
    <property type="entry name" value="HTH_77"/>
</dbReference>
<reference evidence="3 4" key="1">
    <citation type="submission" date="2018-03" db="EMBL/GenBank/DDBJ databases">
        <title>Genomic Encyclopedia of Type Strains, Phase III (KMG-III): the genomes of soil and plant-associated and newly described type strains.</title>
        <authorList>
            <person name="Whitman W."/>
        </authorList>
    </citation>
    <scope>NUCLEOTIDE SEQUENCE [LARGE SCALE GENOMIC DNA]</scope>
    <source>
        <strain evidence="3 4">CGMCC 4.7125</strain>
    </source>
</reference>
<keyword evidence="1" id="KW-0802">TPR repeat</keyword>
<feature type="repeat" description="TPR" evidence="1">
    <location>
        <begin position="808"/>
        <end position="841"/>
    </location>
</feature>
<dbReference type="CDD" id="cd06170">
    <property type="entry name" value="LuxR_C_like"/>
    <property type="match status" value="1"/>
</dbReference>
<dbReference type="PROSITE" id="PS50005">
    <property type="entry name" value="TPR"/>
    <property type="match status" value="1"/>
</dbReference>
<dbReference type="AlphaFoldDB" id="A0A2T0LTH4"/>
<dbReference type="OrthoDB" id="9812579at2"/>
<dbReference type="EMBL" id="PVNH01000006">
    <property type="protein sequence ID" value="PRX46994.1"/>
    <property type="molecule type" value="Genomic_DNA"/>
</dbReference>
<dbReference type="Gene3D" id="1.25.40.10">
    <property type="entry name" value="Tetratricopeptide repeat domain"/>
    <property type="match status" value="1"/>
</dbReference>
<name>A0A2T0LTH4_9PSEU</name>
<feature type="domain" description="HTH luxR-type" evidence="2">
    <location>
        <begin position="1017"/>
        <end position="1082"/>
    </location>
</feature>
<dbReference type="SUPFAM" id="SSF48452">
    <property type="entry name" value="TPR-like"/>
    <property type="match status" value="1"/>
</dbReference>
<dbReference type="Proteomes" id="UP000238362">
    <property type="component" value="Unassembled WGS sequence"/>
</dbReference>
<keyword evidence="4" id="KW-1185">Reference proteome</keyword>
<dbReference type="PRINTS" id="PR00038">
    <property type="entry name" value="HTHLUXR"/>
</dbReference>
<dbReference type="Pfam" id="PF00196">
    <property type="entry name" value="GerE"/>
    <property type="match status" value="1"/>
</dbReference>
<dbReference type="Pfam" id="PF25872">
    <property type="entry name" value="HTH_77"/>
    <property type="match status" value="1"/>
</dbReference>
<dbReference type="InterPro" id="IPR016032">
    <property type="entry name" value="Sig_transdc_resp-reg_C-effctor"/>
</dbReference>
<dbReference type="PROSITE" id="PS00622">
    <property type="entry name" value="HTH_LUXR_1"/>
    <property type="match status" value="1"/>
</dbReference>
<dbReference type="SUPFAM" id="SSF46894">
    <property type="entry name" value="C-terminal effector domain of the bipartite response regulators"/>
    <property type="match status" value="1"/>
</dbReference>
<dbReference type="InterPro" id="IPR000792">
    <property type="entry name" value="Tscrpt_reg_LuxR_C"/>
</dbReference>
<dbReference type="InterPro" id="IPR027417">
    <property type="entry name" value="P-loop_NTPase"/>
</dbReference>
<accession>A0A2T0LTH4</accession>
<sequence length="1084" mass="117599">MGREARGGAGCLVVVERAGECGLDDIQALLRDAGAVAAAPIDEDICAGVFDDPRRAAAALARFRRPPAVGAAPAVWRRIAAHPTPRPHQRVRQPSTADHATADAMNRCRHILDVAHDGQIIASAAVASWTAAEPGLAEPRDLGVHRLRDLGPPERLVQLAGRDPVPADAPAIRSLSTLPNNLPVQLTGFVGRRSGQARVIDLMARYRMVTLSGQGGVGKTRLALQVAAAVIDRWRDGVWVADLGEARSLTEVAKVLAEVLAIPVNEAKDPLETVVSRLESAEMLVVLDTCEPALRGACVVAERLLASCPGVGLLCTSREPVRARGEVVWTVRQLDAVDAAALFTRRADLARPGIANQLEPVRVEELCDRLDSLPLAIELAAAWVRTLSLPGILRGLDERFRLLTGGPWQSEARHQAMRASIDWSYELLAPDAQVLFRRLSVFRSSFAVEAAAAVCPDEPADTAATFQAVRQLVDKSLVLPTDEQWGTRYRLLDTLRDYGDERLDRAERERLRARHLSWCARHAEACDAGLDRNQLQWVRVLNQDRDNLHAALEWGLAADRVGPTCRLTAALSRYWFVTGQSGHALPVLTKALELAGDEPGDDDLGGIQCRLWAGIAMLAMISGRRATAVDAAKRGEQVAAASGDAIARARCLAIQAYDAFYFDFAECERLSQAALDAGRAAEDGFASRLGWLLLACSHTNRDRHDRAAAIAAELAEHADEHNDRFIGSFAQAVQMWAAIFQGDVARAVELGRESLRRCEPLRDYFSTGTNTAYLAWALGLHGRADDGLALMSSVVRSLEEGGAEADAVSIEVVMGKLHWWAGNYRRAKDWLERSLEFNPANRTNWIAAQTLPPLSAVLRELGEADESRTAALAGVDSGRAMGMPHATADALDQLATLALDADPARALEHTIEALQLRLQWRLRTFYVDSLRLLAANPAYGDPLARARLAAAAQGGATVGYLARSPADQARDRVLHQRLRSALGEEEFERAWREGSALGLDDAAAYVLRAHAPRGRKVSTGWESLTPMERQVAVLVAQGLTNPQVAEKLFVSRTTVKTHLARSFSKLGISSRTQLARIVARGGHG</sequence>
<evidence type="ECO:0000313" key="3">
    <source>
        <dbReference type="EMBL" id="PRX46994.1"/>
    </source>
</evidence>
<dbReference type="SMART" id="SM00421">
    <property type="entry name" value="HTH_LUXR"/>
    <property type="match status" value="1"/>
</dbReference>
<dbReference type="GO" id="GO:0006355">
    <property type="term" value="P:regulation of DNA-templated transcription"/>
    <property type="evidence" value="ECO:0007669"/>
    <property type="project" value="InterPro"/>
</dbReference>
<dbReference type="SUPFAM" id="SSF52540">
    <property type="entry name" value="P-loop containing nucleoside triphosphate hydrolases"/>
    <property type="match status" value="1"/>
</dbReference>
<evidence type="ECO:0000259" key="2">
    <source>
        <dbReference type="PROSITE" id="PS50043"/>
    </source>
</evidence>